<dbReference type="Gene3D" id="3.40.50.2000">
    <property type="entry name" value="Glycogen Phosphorylase B"/>
    <property type="match status" value="1"/>
</dbReference>
<feature type="repeat" description="TPR" evidence="8">
    <location>
        <begin position="87"/>
        <end position="120"/>
    </location>
</feature>
<sequence length="826" mass="91902">MAMILPHKEQSDMENREALADLLQPGNLLKKSGDFAAALASYELVRERFPDEPEAHCRCAEMQLALGRKDAAEESYRRALALSPAYPEAACGLGGMLVQRREWGEAEASYRKALAGNPDHPDLHVALGDLLARLDRNTEACYFMRRAVAIRPESAAALNGLGFVLRCMEKYDEAEDFLRRAIAVDDRFAQAWCNLAICNLQRGRLQEAADAYRKAIALEKKYANAWDGLLLMSHYRMHDRNELFRMHCDYGALFPQEPVAHTNVPDRTRRLRIGFVSGDFRQHSVGYFILSILSKLDRRSFELWAYYTYPTADYRTESFRRLFTRWRPVFGLSDSEFCTQVRDDRVDILVDLSGHTGHNRLTALARKPAPVQVSWIGYPDTTGLAQIDYRLTDAYADPAGVADQYHVERLWRLPRSFLCYTPPEHAPEVSAAPCLKRGFITFGSFSTRMKIGAECIALWARVLHAVPESRLLLKSAIGFQDDGARAFLRAQFADHGIAADRIEVLAPKHLLKDHLAAYEEIDIVLDTTPYHGTTTTCEALWMGVPVVSLAGDRHVSRVGVSLLSNAGLEDLVADGEEEYVEIAAQLASDFQNLGLIRGALRAVLKNSRLLDEAAMARDFADAMRSMWHRYCDEHPVAVAACGPAAGVEVPAADVAPAPRLLIGGTGAADGWKVFAAEPGDGVDYDGDLLYLHRFGDEGFSEIYCAHVVQRLGLADVADYLKDLCRMLVLGGRLYLSVPDLDALAWMLASPVYDQATRFGMMRALFGGQMNMADFNHVGLNLDFLRDYLQEAGFDSVERVASFGLFADASEARVDSIPISLNLIAVK</sequence>
<evidence type="ECO:0000256" key="8">
    <source>
        <dbReference type="PROSITE-ProRule" id="PRU00339"/>
    </source>
</evidence>
<name>A0A974PY46_9RHOO</name>
<dbReference type="InterPro" id="IPR011990">
    <property type="entry name" value="TPR-like_helical_dom_sf"/>
</dbReference>
<comment type="pathway">
    <text evidence="1">Protein modification; protein glycosylation.</text>
</comment>
<dbReference type="Proteomes" id="UP000663444">
    <property type="component" value="Chromosome"/>
</dbReference>
<dbReference type="PROSITE" id="PS50005">
    <property type="entry name" value="TPR"/>
    <property type="match status" value="4"/>
</dbReference>
<evidence type="ECO:0000313" key="10">
    <source>
        <dbReference type="EMBL" id="QRJ63612.1"/>
    </source>
</evidence>
<dbReference type="SUPFAM" id="SSF48452">
    <property type="entry name" value="TPR-like"/>
    <property type="match status" value="1"/>
</dbReference>
<keyword evidence="11" id="KW-1185">Reference proteome</keyword>
<reference evidence="10" key="1">
    <citation type="submission" date="2020-11" db="EMBL/GenBank/DDBJ databases">
        <title>Azospira restricta DSM 18626 genome sequence.</title>
        <authorList>
            <person name="Moe W.M."/>
        </authorList>
    </citation>
    <scope>NUCLEOTIDE SEQUENCE</scope>
    <source>
        <strain evidence="10">DSM 18626</strain>
    </source>
</reference>
<dbReference type="Gene3D" id="1.25.40.10">
    <property type="entry name" value="Tetratricopeptide repeat domain"/>
    <property type="match status" value="2"/>
</dbReference>
<organism evidence="10 11">
    <name type="scientific">Azospira restricta</name>
    <dbReference type="NCBI Taxonomy" id="404405"/>
    <lineage>
        <taxon>Bacteria</taxon>
        <taxon>Pseudomonadati</taxon>
        <taxon>Pseudomonadota</taxon>
        <taxon>Betaproteobacteria</taxon>
        <taxon>Rhodocyclales</taxon>
        <taxon>Rhodocyclaceae</taxon>
        <taxon>Azospira</taxon>
    </lineage>
</organism>
<keyword evidence="6" id="KW-0677">Repeat</keyword>
<evidence type="ECO:0000256" key="2">
    <source>
        <dbReference type="ARBA" id="ARBA00005386"/>
    </source>
</evidence>
<gene>
    <name evidence="10" type="ORF">IWH25_18035</name>
</gene>
<dbReference type="Pfam" id="PF13844">
    <property type="entry name" value="Glyco_transf_41"/>
    <property type="match status" value="2"/>
</dbReference>
<dbReference type="EC" id="2.4.1.255" evidence="3"/>
<dbReference type="InterPro" id="IPR029063">
    <property type="entry name" value="SAM-dependent_MTases_sf"/>
</dbReference>
<accession>A0A974PY46</accession>
<evidence type="ECO:0000313" key="11">
    <source>
        <dbReference type="Proteomes" id="UP000663444"/>
    </source>
</evidence>
<keyword evidence="7 8" id="KW-0802">TPR repeat</keyword>
<feature type="repeat" description="TPR" evidence="8">
    <location>
        <begin position="53"/>
        <end position="86"/>
    </location>
</feature>
<dbReference type="Gene3D" id="3.40.50.150">
    <property type="entry name" value="Vaccinia Virus protein VP39"/>
    <property type="match status" value="1"/>
</dbReference>
<evidence type="ECO:0000256" key="1">
    <source>
        <dbReference type="ARBA" id="ARBA00004922"/>
    </source>
</evidence>
<dbReference type="InterPro" id="IPR029489">
    <property type="entry name" value="OGT/SEC/SPY_C"/>
</dbReference>
<evidence type="ECO:0000259" key="9">
    <source>
        <dbReference type="Pfam" id="PF13844"/>
    </source>
</evidence>
<evidence type="ECO:0000256" key="5">
    <source>
        <dbReference type="ARBA" id="ARBA00022679"/>
    </source>
</evidence>
<dbReference type="GO" id="GO:0097363">
    <property type="term" value="F:protein O-acetylglucosaminyltransferase activity"/>
    <property type="evidence" value="ECO:0007669"/>
    <property type="project" value="UniProtKB-EC"/>
</dbReference>
<dbReference type="PANTHER" id="PTHR44835">
    <property type="entry name" value="UDP-N-ACETYLGLUCOSAMINE--PEPTIDE N-ACETYLGLUCOSAMINYLTRANSFERASE SPINDLY-RELATED"/>
    <property type="match status" value="1"/>
</dbReference>
<dbReference type="SUPFAM" id="SSF53756">
    <property type="entry name" value="UDP-Glycosyltransferase/glycogen phosphorylase"/>
    <property type="match status" value="1"/>
</dbReference>
<evidence type="ECO:0000256" key="4">
    <source>
        <dbReference type="ARBA" id="ARBA00022676"/>
    </source>
</evidence>
<keyword evidence="4" id="KW-0328">Glycosyltransferase</keyword>
<dbReference type="Gene3D" id="3.40.50.11380">
    <property type="match status" value="1"/>
</dbReference>
<dbReference type="SUPFAM" id="SSF53335">
    <property type="entry name" value="S-adenosyl-L-methionine-dependent methyltransferases"/>
    <property type="match status" value="1"/>
</dbReference>
<evidence type="ECO:0000256" key="3">
    <source>
        <dbReference type="ARBA" id="ARBA00011970"/>
    </source>
</evidence>
<dbReference type="Pfam" id="PF13432">
    <property type="entry name" value="TPR_16"/>
    <property type="match status" value="1"/>
</dbReference>
<evidence type="ECO:0000256" key="6">
    <source>
        <dbReference type="ARBA" id="ARBA00022737"/>
    </source>
</evidence>
<feature type="repeat" description="TPR" evidence="8">
    <location>
        <begin position="189"/>
        <end position="222"/>
    </location>
</feature>
<dbReference type="InterPro" id="IPR051939">
    <property type="entry name" value="Glycosyltr_41/O-GlcNAc_trsf"/>
</dbReference>
<dbReference type="AlphaFoldDB" id="A0A974PY46"/>
<evidence type="ECO:0000256" key="7">
    <source>
        <dbReference type="ARBA" id="ARBA00022803"/>
    </source>
</evidence>
<dbReference type="SMART" id="SM00028">
    <property type="entry name" value="TPR"/>
    <property type="match status" value="6"/>
</dbReference>
<comment type="similarity">
    <text evidence="2">Belongs to the glycosyltransferase 41 family. O-GlcNAc transferase subfamily.</text>
</comment>
<feature type="domain" description="O-GlcNAc transferase C-terminal" evidence="9">
    <location>
        <begin position="439"/>
        <end position="614"/>
    </location>
</feature>
<dbReference type="PANTHER" id="PTHR44835:SF1">
    <property type="entry name" value="PROTEIN O-GLCNAC TRANSFERASE"/>
    <property type="match status" value="1"/>
</dbReference>
<dbReference type="KEGG" id="ares:IWH25_18035"/>
<keyword evidence="5" id="KW-0808">Transferase</keyword>
<feature type="domain" description="O-GlcNAc transferase C-terminal" evidence="9">
    <location>
        <begin position="264"/>
        <end position="418"/>
    </location>
</feature>
<feature type="repeat" description="TPR" evidence="8">
    <location>
        <begin position="155"/>
        <end position="188"/>
    </location>
</feature>
<proteinExistence type="inferred from homology"/>
<dbReference type="Pfam" id="PF13424">
    <property type="entry name" value="TPR_12"/>
    <property type="match status" value="1"/>
</dbReference>
<protein>
    <recommendedName>
        <fullName evidence="3">protein O-GlcNAc transferase</fullName>
        <ecNumber evidence="3">2.4.1.255</ecNumber>
    </recommendedName>
</protein>
<dbReference type="EMBL" id="CP064781">
    <property type="protein sequence ID" value="QRJ63612.1"/>
    <property type="molecule type" value="Genomic_DNA"/>
</dbReference>
<dbReference type="InterPro" id="IPR019734">
    <property type="entry name" value="TPR_rpt"/>
</dbReference>